<protein>
    <submittedName>
        <fullName evidence="1">Uncharacterized protein</fullName>
    </submittedName>
</protein>
<dbReference type="Gramene" id="Kaladp0055s0007.1.v1.1">
    <property type="protein sequence ID" value="Kaladp0055s0007.1.v1.1"/>
    <property type="gene ID" value="Kaladp0055s0007.v1.1"/>
</dbReference>
<evidence type="ECO:0000313" key="2">
    <source>
        <dbReference type="Proteomes" id="UP000594263"/>
    </source>
</evidence>
<organism evidence="1 2">
    <name type="scientific">Kalanchoe fedtschenkoi</name>
    <name type="common">Lavender scallops</name>
    <name type="synonym">South American air plant</name>
    <dbReference type="NCBI Taxonomy" id="63787"/>
    <lineage>
        <taxon>Eukaryota</taxon>
        <taxon>Viridiplantae</taxon>
        <taxon>Streptophyta</taxon>
        <taxon>Embryophyta</taxon>
        <taxon>Tracheophyta</taxon>
        <taxon>Spermatophyta</taxon>
        <taxon>Magnoliopsida</taxon>
        <taxon>eudicotyledons</taxon>
        <taxon>Gunneridae</taxon>
        <taxon>Pentapetalae</taxon>
        <taxon>Saxifragales</taxon>
        <taxon>Crassulaceae</taxon>
        <taxon>Kalanchoe</taxon>
    </lineage>
</organism>
<proteinExistence type="predicted"/>
<accession>A0A7N0U559</accession>
<dbReference type="AlphaFoldDB" id="A0A7N0U559"/>
<reference evidence="1" key="1">
    <citation type="submission" date="2021-01" db="UniProtKB">
        <authorList>
            <consortium name="EnsemblPlants"/>
        </authorList>
    </citation>
    <scope>IDENTIFICATION</scope>
</reference>
<name>A0A7N0U559_KALFE</name>
<evidence type="ECO:0000313" key="1">
    <source>
        <dbReference type="EnsemblPlants" id="Kaladp0055s0007.1.v1.1"/>
    </source>
</evidence>
<keyword evidence="2" id="KW-1185">Reference proteome</keyword>
<dbReference type="EnsemblPlants" id="Kaladp0055s0007.1.v1.1">
    <property type="protein sequence ID" value="Kaladp0055s0007.1.v1.1"/>
    <property type="gene ID" value="Kaladp0055s0007.v1.1"/>
</dbReference>
<dbReference type="Proteomes" id="UP000594263">
    <property type="component" value="Unplaced"/>
</dbReference>
<sequence>MSNAADDERTLLRDIKRRLGEYPLEPCISHRIYLIASFIFKSVTAHRLDATEMALPSVLEESTEAELDFIKSDFIDIGNILRERLNVQSLLKRINTCLGSPYRAYFEDSFTQ</sequence>